<keyword evidence="3" id="KW-1185">Reference proteome</keyword>
<feature type="region of interest" description="Disordered" evidence="1">
    <location>
        <begin position="46"/>
        <end position="72"/>
    </location>
</feature>
<reference evidence="2" key="1">
    <citation type="journal article" date="2020" name="Fungal Divers.">
        <title>Resolving the Mortierellaceae phylogeny through synthesis of multi-gene phylogenetics and phylogenomics.</title>
        <authorList>
            <person name="Vandepol N."/>
            <person name="Liber J."/>
            <person name="Desiro A."/>
            <person name="Na H."/>
            <person name="Kennedy M."/>
            <person name="Barry K."/>
            <person name="Grigoriev I.V."/>
            <person name="Miller A.N."/>
            <person name="O'Donnell K."/>
            <person name="Stajich J.E."/>
            <person name="Bonito G."/>
        </authorList>
    </citation>
    <scope>NUCLEOTIDE SEQUENCE</scope>
    <source>
        <strain evidence="2">MES-2147</strain>
    </source>
</reference>
<dbReference type="AlphaFoldDB" id="A0A9P6IM80"/>
<gene>
    <name evidence="2" type="ORF">BGZ65_007568</name>
</gene>
<accession>A0A9P6IM80</accession>
<proteinExistence type="predicted"/>
<comment type="caution">
    <text evidence="2">The sequence shown here is derived from an EMBL/GenBank/DDBJ whole genome shotgun (WGS) entry which is preliminary data.</text>
</comment>
<name>A0A9P6IM80_9FUNG</name>
<dbReference type="OrthoDB" id="2393824at2759"/>
<feature type="compositionally biased region" description="Low complexity" evidence="1">
    <location>
        <begin position="56"/>
        <end position="69"/>
    </location>
</feature>
<protein>
    <submittedName>
        <fullName evidence="2">Uncharacterized protein</fullName>
    </submittedName>
</protein>
<organism evidence="2 3">
    <name type="scientific">Modicella reniformis</name>
    <dbReference type="NCBI Taxonomy" id="1440133"/>
    <lineage>
        <taxon>Eukaryota</taxon>
        <taxon>Fungi</taxon>
        <taxon>Fungi incertae sedis</taxon>
        <taxon>Mucoromycota</taxon>
        <taxon>Mortierellomycotina</taxon>
        <taxon>Mortierellomycetes</taxon>
        <taxon>Mortierellales</taxon>
        <taxon>Mortierellaceae</taxon>
        <taxon>Modicella</taxon>
    </lineage>
</organism>
<feature type="non-terminal residue" evidence="2">
    <location>
        <position position="114"/>
    </location>
</feature>
<dbReference type="EMBL" id="JAAAHW010010456">
    <property type="protein sequence ID" value="KAF9925797.1"/>
    <property type="molecule type" value="Genomic_DNA"/>
</dbReference>
<sequence>MFQGPDIIFFIKINSNVFPCFVQLKLRQVLEASDVEKALATVSSHAVQGKMEKEQPGQQQQPQQQPQQQDFCPSGTYVSMVITYPAEVVNFQVVRPNPKPELEGLQRVSIGIDD</sequence>
<evidence type="ECO:0000256" key="1">
    <source>
        <dbReference type="SAM" id="MobiDB-lite"/>
    </source>
</evidence>
<evidence type="ECO:0000313" key="2">
    <source>
        <dbReference type="EMBL" id="KAF9925797.1"/>
    </source>
</evidence>
<dbReference type="Proteomes" id="UP000749646">
    <property type="component" value="Unassembled WGS sequence"/>
</dbReference>
<evidence type="ECO:0000313" key="3">
    <source>
        <dbReference type="Proteomes" id="UP000749646"/>
    </source>
</evidence>